<sequence>MNRIGSIDELKDLANFQAFKQAPLAPSLHASYERELGNRYNVSFSFDDQILENCQISIEYVDHKTHIEVTSSFSRDRKPVFERKCKIENDGSISYSHFWVSHLEFKSLDSEGYIRLVEHKIGDSTISLIEVWGYPQDDFPALVFLNVKGIAFLPLRNSEDIYGAINSINEYSEEEDDENWDEDDWVDDE</sequence>
<evidence type="ECO:0000313" key="2">
    <source>
        <dbReference type="Proteomes" id="UP001225316"/>
    </source>
</evidence>
<keyword evidence="2" id="KW-1185">Reference proteome</keyword>
<proteinExistence type="predicted"/>
<dbReference type="Proteomes" id="UP001225316">
    <property type="component" value="Unassembled WGS sequence"/>
</dbReference>
<name>A0ABU1AZS8_9BACT</name>
<reference evidence="1 2" key="1">
    <citation type="submission" date="2023-04" db="EMBL/GenBank/DDBJ databases">
        <title>A novel bacteria isolated from coastal sediment.</title>
        <authorList>
            <person name="Liu X.-J."/>
            <person name="Du Z.-J."/>
        </authorList>
    </citation>
    <scope>NUCLEOTIDE SEQUENCE [LARGE SCALE GENOMIC DNA]</scope>
    <source>
        <strain evidence="1 2">SDUM461003</strain>
    </source>
</reference>
<organism evidence="1 2">
    <name type="scientific">Thalassobacterium maritimum</name>
    <dbReference type="NCBI Taxonomy" id="3041265"/>
    <lineage>
        <taxon>Bacteria</taxon>
        <taxon>Pseudomonadati</taxon>
        <taxon>Verrucomicrobiota</taxon>
        <taxon>Opitutia</taxon>
        <taxon>Puniceicoccales</taxon>
        <taxon>Coraliomargaritaceae</taxon>
        <taxon>Thalassobacterium</taxon>
    </lineage>
</organism>
<dbReference type="RefSeq" id="WP_308952569.1">
    <property type="nucleotide sequence ID" value="NZ_JARXHW010000105.1"/>
</dbReference>
<dbReference type="EMBL" id="JARXHW010000105">
    <property type="protein sequence ID" value="MDQ8209651.1"/>
    <property type="molecule type" value="Genomic_DNA"/>
</dbReference>
<evidence type="ECO:0000313" key="1">
    <source>
        <dbReference type="EMBL" id="MDQ8209651.1"/>
    </source>
</evidence>
<protein>
    <recommendedName>
        <fullName evidence="3">Ribosome maturation factor RimM</fullName>
    </recommendedName>
</protein>
<comment type="caution">
    <text evidence="1">The sequence shown here is derived from an EMBL/GenBank/DDBJ whole genome shotgun (WGS) entry which is preliminary data.</text>
</comment>
<accession>A0ABU1AZS8</accession>
<evidence type="ECO:0008006" key="3">
    <source>
        <dbReference type="Google" id="ProtNLM"/>
    </source>
</evidence>
<gene>
    <name evidence="1" type="ORF">QEH52_19185</name>
</gene>